<comment type="caution">
    <text evidence="5">The sequence shown here is derived from an EMBL/GenBank/DDBJ whole genome shotgun (WGS) entry which is preliminary data.</text>
</comment>
<dbReference type="Proteomes" id="UP000790580">
    <property type="component" value="Unassembled WGS sequence"/>
</dbReference>
<dbReference type="PROSITE" id="PS50076">
    <property type="entry name" value="DNAJ_2"/>
    <property type="match status" value="1"/>
</dbReference>
<evidence type="ECO:0000259" key="4">
    <source>
        <dbReference type="PROSITE" id="PS50076"/>
    </source>
</evidence>
<reference evidence="5 6" key="1">
    <citation type="submission" date="2021-06" db="EMBL/GenBank/DDBJ databases">
        <title>Bacillus sp. RD4P76, an endophyte from a halophyte.</title>
        <authorList>
            <person name="Sun J.-Q."/>
        </authorList>
    </citation>
    <scope>NUCLEOTIDE SEQUENCE [LARGE SCALE GENOMIC DNA]</scope>
    <source>
        <strain evidence="5 6">JCM 17098</strain>
    </source>
</reference>
<keyword evidence="3" id="KW-0812">Transmembrane</keyword>
<evidence type="ECO:0000256" key="2">
    <source>
        <dbReference type="ARBA" id="ARBA00023016"/>
    </source>
</evidence>
<evidence type="ECO:0000256" key="3">
    <source>
        <dbReference type="SAM" id="Phobius"/>
    </source>
</evidence>
<keyword evidence="2" id="KW-0346">Stress response</keyword>
<keyword evidence="3" id="KW-1133">Transmembrane helix</keyword>
<dbReference type="CDD" id="cd06257">
    <property type="entry name" value="DnaJ"/>
    <property type="match status" value="1"/>
</dbReference>
<evidence type="ECO:0000256" key="1">
    <source>
        <dbReference type="ARBA" id="ARBA00022705"/>
    </source>
</evidence>
<feature type="transmembrane region" description="Helical" evidence="3">
    <location>
        <begin position="91"/>
        <end position="109"/>
    </location>
</feature>
<protein>
    <recommendedName>
        <fullName evidence="4">J domain-containing protein</fullName>
    </recommendedName>
</protein>
<accession>A0ABS6JU22</accession>
<keyword evidence="6" id="KW-1185">Reference proteome</keyword>
<dbReference type="EMBL" id="JAHQCR010000021">
    <property type="protein sequence ID" value="MBU9720747.1"/>
    <property type="molecule type" value="Genomic_DNA"/>
</dbReference>
<keyword evidence="1" id="KW-0235">DNA replication</keyword>
<keyword evidence="3" id="KW-0472">Membrane</keyword>
<evidence type="ECO:0000313" key="5">
    <source>
        <dbReference type="EMBL" id="MBU9720747.1"/>
    </source>
</evidence>
<gene>
    <name evidence="5" type="ORF">KS407_04715</name>
</gene>
<feature type="domain" description="J" evidence="4">
    <location>
        <begin position="5"/>
        <end position="72"/>
    </location>
</feature>
<dbReference type="SUPFAM" id="SSF46565">
    <property type="entry name" value="Chaperone J-domain"/>
    <property type="match status" value="1"/>
</dbReference>
<evidence type="ECO:0000313" key="6">
    <source>
        <dbReference type="Proteomes" id="UP000790580"/>
    </source>
</evidence>
<sequence>MNLNEAYEVLGVALDASEEEIEDKYYTWILRHKNEVDRNKNEETIVDLNIINEAYQVIKKHLTERERSKQVEQNEPVSPIREKLDNLMYHYKYHLIFGVVILFLTGVILHSSIQSWRNQAYLDSLPPADLAITFFGEFYNIDTDRIEENILLVFPEWERVEINNYTTPAEVSSQYDMGERQRSILELMNDDADLFIVDLFHFYDLFPQSVFSPMTPIEDFLEEHVPPEQLLYEKLEHNETDEIYGIDITEHDILQEGNIHMGDGIVLALHSRSTDHENGLDFIKRVIE</sequence>
<dbReference type="Gene3D" id="1.10.287.110">
    <property type="entry name" value="DnaJ domain"/>
    <property type="match status" value="1"/>
</dbReference>
<proteinExistence type="predicted"/>
<dbReference type="RefSeq" id="WP_088074642.1">
    <property type="nucleotide sequence ID" value="NZ_JAHQCR010000021.1"/>
</dbReference>
<name>A0ABS6JU22_9BACI</name>
<dbReference type="InterPro" id="IPR001623">
    <property type="entry name" value="DnaJ_domain"/>
</dbReference>
<dbReference type="InterPro" id="IPR036869">
    <property type="entry name" value="J_dom_sf"/>
</dbReference>
<organism evidence="5 6">
    <name type="scientific">Evansella alkalicola</name>
    <dbReference type="NCBI Taxonomy" id="745819"/>
    <lineage>
        <taxon>Bacteria</taxon>
        <taxon>Bacillati</taxon>
        <taxon>Bacillota</taxon>
        <taxon>Bacilli</taxon>
        <taxon>Bacillales</taxon>
        <taxon>Bacillaceae</taxon>
        <taxon>Evansella</taxon>
    </lineage>
</organism>